<name>A0A2U7UEV7_9VIRU</name>
<reference evidence="2" key="1">
    <citation type="journal article" date="2018" name="Nat. Commun.">
        <title>Diversity and evolution of the emerging Pandoraviridae family.</title>
        <authorList>
            <person name="Legendre M."/>
            <person name="Fabre E."/>
            <person name="Poirot O."/>
            <person name="Jeudy S."/>
            <person name="Lartigue A."/>
            <person name="Alempic J.M."/>
            <person name="Beucher L."/>
            <person name="Philippe N."/>
            <person name="Bertaux L."/>
            <person name="Christo-Foroux E."/>
            <person name="Labadie K."/>
            <person name="Coute Y."/>
            <person name="Abergel C."/>
            <person name="Claverie J.M."/>
        </authorList>
    </citation>
    <scope>NUCLEOTIDE SEQUENCE [LARGE SCALE GENOMIC DNA]</scope>
    <source>
        <strain evidence="2">Macleodensis</strain>
    </source>
</reference>
<feature type="compositionally biased region" description="Basic and acidic residues" evidence="1">
    <location>
        <begin position="411"/>
        <end position="427"/>
    </location>
</feature>
<dbReference type="KEGG" id="vg:36841431"/>
<evidence type="ECO:0000313" key="2">
    <source>
        <dbReference type="EMBL" id="AVK76976.1"/>
    </source>
</evidence>
<protein>
    <recommendedName>
        <fullName evidence="3">F-box domain containing protein</fullName>
    </recommendedName>
</protein>
<feature type="region of interest" description="Disordered" evidence="1">
    <location>
        <begin position="375"/>
        <end position="453"/>
    </location>
</feature>
<gene>
    <name evidence="2" type="ORF">pmac_cds_288</name>
</gene>
<dbReference type="Proteomes" id="UP000249758">
    <property type="component" value="Segment"/>
</dbReference>
<evidence type="ECO:0000256" key="1">
    <source>
        <dbReference type="SAM" id="MobiDB-lite"/>
    </source>
</evidence>
<dbReference type="GeneID" id="36841431"/>
<sequence>MASERSASLSGLPSEVVWCIADALDSLADVASLGATCMDLWHVCTGVARRRMHVLETGARESMDAFVDEWQRFATDYDDEAKGDCDPCLSHPDGFSGHDSNADDDDDDDSGGDDDDGDDDENCKAHEFGIFDGGASPPSDMADSDAGGSNVKRAIDPRLRFCGSYRLFDVGGQPLDPCTGALDWSLHVNSYECRRFVCDACARALASALDDDHHVKWPMARVRMDQPHVWAGEWCGVCADVYVPTPPVESCRVPTGLGAWIDPDAARCLAEDIRRARLLFDADCGPLKEDDGGHSWNNEDEDGGGDADFIRQTDSAVEDRSNGMNHDNGENDGDNADDDDNDPDAEYHEEMEEHWREFYDNSDNESNNDDMLAARARRRRKDSEADGRDDPSYEDSDNNNDNDNGESSGGDSDHVNGKKRGVAKDVDTSTAASSSDASSDQNGSGGSDNNNEADHVIVFGDESDGAPRQDPFKCIFGEDRFGDWPRYDHDNPAPAALVRIYHAPVLLMGNLRAWLPVGMSRQARTRPYGADVSRYVLVCCDPASPLWGAAMAVRVFTDRWPCIMWLPGADDARAAIEAYRRRSQKTPMGLREGFVHWLCTARRVPSPMEWEKRRAAAIAARRPVVPLWTGFPRFSH</sequence>
<dbReference type="EMBL" id="MG011691">
    <property type="protein sequence ID" value="AVK76976.1"/>
    <property type="molecule type" value="Genomic_DNA"/>
</dbReference>
<evidence type="ECO:0008006" key="3">
    <source>
        <dbReference type="Google" id="ProtNLM"/>
    </source>
</evidence>
<feature type="compositionally biased region" description="Acidic residues" evidence="1">
    <location>
        <begin position="102"/>
        <end position="121"/>
    </location>
</feature>
<feature type="compositionally biased region" description="Basic and acidic residues" evidence="1">
    <location>
        <begin position="381"/>
        <end position="391"/>
    </location>
</feature>
<feature type="region of interest" description="Disordered" evidence="1">
    <location>
        <begin position="94"/>
        <end position="149"/>
    </location>
</feature>
<accession>A0A2U7UEV7</accession>
<dbReference type="RefSeq" id="YP_009480972.1">
    <property type="nucleotide sequence ID" value="NC_037665.1"/>
</dbReference>
<feature type="compositionally biased region" description="Acidic residues" evidence="1">
    <location>
        <begin position="330"/>
        <end position="344"/>
    </location>
</feature>
<feature type="compositionally biased region" description="Acidic residues" evidence="1">
    <location>
        <begin position="392"/>
        <end position="404"/>
    </location>
</feature>
<feature type="region of interest" description="Disordered" evidence="1">
    <location>
        <begin position="289"/>
        <end position="351"/>
    </location>
</feature>
<feature type="compositionally biased region" description="Low complexity" evidence="1">
    <location>
        <begin position="429"/>
        <end position="450"/>
    </location>
</feature>
<organism evidence="2">
    <name type="scientific">Pandoravirus macleodensis</name>
    <dbReference type="NCBI Taxonomy" id="2107707"/>
    <lineage>
        <taxon>Viruses</taxon>
        <taxon>Pandoravirus</taxon>
    </lineage>
</organism>
<proteinExistence type="predicted"/>